<dbReference type="InterPro" id="IPR007963">
    <property type="entry name" value="Peptidase_M61_catalytic"/>
</dbReference>
<dbReference type="EMBL" id="JBHTLD010000020">
    <property type="protein sequence ID" value="MFD1185364.1"/>
    <property type="molecule type" value="Genomic_DNA"/>
</dbReference>
<proteinExistence type="predicted"/>
<evidence type="ECO:0000313" key="4">
    <source>
        <dbReference type="Proteomes" id="UP001597094"/>
    </source>
</evidence>
<name>A0ABW3SKI9_9BACT</name>
<keyword evidence="4" id="KW-1185">Reference proteome</keyword>
<dbReference type="InterPro" id="IPR001478">
    <property type="entry name" value="PDZ"/>
</dbReference>
<feature type="domain" description="PDZ" evidence="2">
    <location>
        <begin position="477"/>
        <end position="558"/>
    </location>
</feature>
<dbReference type="SUPFAM" id="SSF55486">
    <property type="entry name" value="Metalloproteases ('zincins'), catalytic domain"/>
    <property type="match status" value="1"/>
</dbReference>
<dbReference type="Proteomes" id="UP001597094">
    <property type="component" value="Unassembled WGS sequence"/>
</dbReference>
<feature type="chain" id="PRO_5046125852" evidence="1">
    <location>
        <begin position="23"/>
        <end position="599"/>
    </location>
</feature>
<accession>A0ABW3SKI9</accession>
<dbReference type="InterPro" id="IPR040756">
    <property type="entry name" value="Peptidase_M61_N"/>
</dbReference>
<feature type="signal peptide" evidence="1">
    <location>
        <begin position="1"/>
        <end position="22"/>
    </location>
</feature>
<reference evidence="4" key="1">
    <citation type="journal article" date="2019" name="Int. J. Syst. Evol. Microbiol.">
        <title>The Global Catalogue of Microorganisms (GCM) 10K type strain sequencing project: providing services to taxonomists for standard genome sequencing and annotation.</title>
        <authorList>
            <consortium name="The Broad Institute Genomics Platform"/>
            <consortium name="The Broad Institute Genome Sequencing Center for Infectious Disease"/>
            <person name="Wu L."/>
            <person name="Ma J."/>
        </authorList>
    </citation>
    <scope>NUCLEOTIDE SEQUENCE [LARGE SCALE GENOMIC DNA]</scope>
    <source>
        <strain evidence="4">JCM 31319</strain>
    </source>
</reference>
<dbReference type="Gene3D" id="1.10.390.10">
    <property type="entry name" value="Neutral Protease Domain 2"/>
    <property type="match status" value="1"/>
</dbReference>
<keyword evidence="1" id="KW-0732">Signal</keyword>
<dbReference type="Gene3D" id="2.30.42.10">
    <property type="match status" value="1"/>
</dbReference>
<dbReference type="SUPFAM" id="SSF50156">
    <property type="entry name" value="PDZ domain-like"/>
    <property type="match status" value="1"/>
</dbReference>
<evidence type="ECO:0000313" key="3">
    <source>
        <dbReference type="EMBL" id="MFD1185364.1"/>
    </source>
</evidence>
<dbReference type="Pfam" id="PF05299">
    <property type="entry name" value="Peptidase_M61"/>
    <property type="match status" value="1"/>
</dbReference>
<evidence type="ECO:0000256" key="1">
    <source>
        <dbReference type="SAM" id="SignalP"/>
    </source>
</evidence>
<dbReference type="RefSeq" id="WP_377523120.1">
    <property type="nucleotide sequence ID" value="NZ_JBHTLD010000020.1"/>
</dbReference>
<dbReference type="Pfam" id="PF17899">
    <property type="entry name" value="Peptidase_M61_N"/>
    <property type="match status" value="1"/>
</dbReference>
<sequence>MKKLTAALGLLAILSLSPNAEAAKGPELTYTVNLNDRADDRFKVLLEVKGLKAENSVYQFASTAPGTYQTMDIGRFVHEFKAYDKKGRELEVKQLSTNQWQLSKPEKVRKITYQISETWDTPVNENKIYGMCGTSLEQDHALINGQGVFGYVQGLQAQPMRIKLEHPQEWLVGTALPKDAKGYYAANSYDHIVDSPILLGNLTKAETNYEGTTIDIYTYSKTGKIKSDDLLQNMTTMLGAAHKFVVDFPVDRYTFLYHFEDVSWGAWEHSYSSEYVMKEQELTPAYAQQLTDIAAHEFFHIITPLNIHSEVIERFNFVKPTPSQHLWLYEGTTEWASDMMQLRGGMMDLTAYLKDQREKLTIDEQMDKNYSLQKLALTSYTPEGQQQYGNIYMRGAVVATLLDIRLLELSDGKRGLREVINELSKEYGPNKAFPENEFFDIFTAKTYPEIGAFFNSYVKNTAPLPLVEYYSKVGIDYVASEKNGEKTKALGYTFAVPDGKLRLVKVVENARQFGLQEGDALVALNGTAVTLQNANQELVKLVALNPGDAYALMVERDGKTIEVNAKMLEQEAELKHQFKVNEQASQQQLALRQAWMKNL</sequence>
<protein>
    <submittedName>
        <fullName evidence="3">Peptidase</fullName>
    </submittedName>
</protein>
<dbReference type="Gene3D" id="2.60.40.3650">
    <property type="match status" value="1"/>
</dbReference>
<dbReference type="InterPro" id="IPR027268">
    <property type="entry name" value="Peptidase_M4/M1_CTD_sf"/>
</dbReference>
<gene>
    <name evidence="3" type="ORF">ACFQ2O_04025</name>
</gene>
<comment type="caution">
    <text evidence="3">The sequence shown here is derived from an EMBL/GenBank/DDBJ whole genome shotgun (WGS) entry which is preliminary data.</text>
</comment>
<evidence type="ECO:0000259" key="2">
    <source>
        <dbReference type="PROSITE" id="PS50106"/>
    </source>
</evidence>
<organism evidence="3 4">
    <name type="scientific">Pontibacter rugosus</name>
    <dbReference type="NCBI Taxonomy" id="1745966"/>
    <lineage>
        <taxon>Bacteria</taxon>
        <taxon>Pseudomonadati</taxon>
        <taxon>Bacteroidota</taxon>
        <taxon>Cytophagia</taxon>
        <taxon>Cytophagales</taxon>
        <taxon>Hymenobacteraceae</taxon>
        <taxon>Pontibacter</taxon>
    </lineage>
</organism>
<dbReference type="InterPro" id="IPR036034">
    <property type="entry name" value="PDZ_sf"/>
</dbReference>
<dbReference type="PROSITE" id="PS50106">
    <property type="entry name" value="PDZ"/>
    <property type="match status" value="1"/>
</dbReference>